<keyword evidence="3" id="KW-1185">Reference proteome</keyword>
<evidence type="ECO:0000313" key="2">
    <source>
        <dbReference type="EMBL" id="KAK7398419.1"/>
    </source>
</evidence>
<feature type="region of interest" description="Disordered" evidence="1">
    <location>
        <begin position="684"/>
        <end position="724"/>
    </location>
</feature>
<gene>
    <name evidence="2" type="ORF">QQX98_012197</name>
</gene>
<evidence type="ECO:0000313" key="3">
    <source>
        <dbReference type="Proteomes" id="UP001498476"/>
    </source>
</evidence>
<reference evidence="2 3" key="1">
    <citation type="journal article" date="2025" name="Microbiol. Resour. Announc.">
        <title>Draft genome sequences for Neonectria magnoliae and Neonectria punicea, canker pathogens of Liriodendron tulipifera and Acer saccharum in West Virginia.</title>
        <authorList>
            <person name="Petronek H.M."/>
            <person name="Kasson M.T."/>
            <person name="Metheny A.M."/>
            <person name="Stauder C.M."/>
            <person name="Lovett B."/>
            <person name="Lynch S.C."/>
            <person name="Garnas J.R."/>
            <person name="Kasson L.R."/>
            <person name="Stajich J.E."/>
        </authorList>
    </citation>
    <scope>NUCLEOTIDE SEQUENCE [LARGE SCALE GENOMIC DNA]</scope>
    <source>
        <strain evidence="2 3">NRRL 64653</strain>
    </source>
</reference>
<name>A0ABR1GK09_9HYPO</name>
<feature type="compositionally biased region" description="Low complexity" evidence="1">
    <location>
        <begin position="700"/>
        <end position="716"/>
    </location>
</feature>
<protein>
    <recommendedName>
        <fullName evidence="4">Zn(2)-C6 fungal-type domain-containing protein</fullName>
    </recommendedName>
</protein>
<proteinExistence type="predicted"/>
<dbReference type="Proteomes" id="UP001498476">
    <property type="component" value="Unassembled WGS sequence"/>
</dbReference>
<feature type="region of interest" description="Disordered" evidence="1">
    <location>
        <begin position="867"/>
        <end position="896"/>
    </location>
</feature>
<dbReference type="EMBL" id="JAZAVJ010000338">
    <property type="protein sequence ID" value="KAK7398419.1"/>
    <property type="molecule type" value="Genomic_DNA"/>
</dbReference>
<feature type="compositionally biased region" description="Acidic residues" evidence="1">
    <location>
        <begin position="152"/>
        <end position="162"/>
    </location>
</feature>
<evidence type="ECO:0000256" key="1">
    <source>
        <dbReference type="SAM" id="MobiDB-lite"/>
    </source>
</evidence>
<evidence type="ECO:0008006" key="4">
    <source>
        <dbReference type="Google" id="ProtNLM"/>
    </source>
</evidence>
<feature type="region of interest" description="Disordered" evidence="1">
    <location>
        <begin position="931"/>
        <end position="958"/>
    </location>
</feature>
<feature type="compositionally biased region" description="Low complexity" evidence="1">
    <location>
        <begin position="942"/>
        <end position="951"/>
    </location>
</feature>
<organism evidence="2 3">
    <name type="scientific">Neonectria punicea</name>
    <dbReference type="NCBI Taxonomy" id="979145"/>
    <lineage>
        <taxon>Eukaryota</taxon>
        <taxon>Fungi</taxon>
        <taxon>Dikarya</taxon>
        <taxon>Ascomycota</taxon>
        <taxon>Pezizomycotina</taxon>
        <taxon>Sordariomycetes</taxon>
        <taxon>Hypocreomycetidae</taxon>
        <taxon>Hypocreales</taxon>
        <taxon>Nectriaceae</taxon>
        <taxon>Neonectria</taxon>
    </lineage>
</organism>
<feature type="compositionally biased region" description="Acidic residues" evidence="1">
    <location>
        <begin position="37"/>
        <end position="49"/>
    </location>
</feature>
<feature type="region of interest" description="Disordered" evidence="1">
    <location>
        <begin position="1"/>
        <end position="214"/>
    </location>
</feature>
<accession>A0ABR1GK09</accession>
<sequence length="1301" mass="141760">MANQDNLPGPAGSESPETDQGMQLLAAFNQGNIELSNEPDADAQGEDIDPGVSDNPFGTANVTTRSKAKAKAKRPATEPAEPKGRSKRAKANPPRATKVNPPRAAKGKGKGKAKLPAVSEAEQASSLNDSEQDGTTTARPARKRRAVTKDPNDEETLNDSEQDGTTTARPTRKRRAVTQDPEDEETLNKLGETARQEKNRKRRARDTKNRIDKKLKLTENLAPNPDRTLCHFCADHPQGQIANAARRCDWVQYGNVNVQCRNCADFRSRNPNVKEEPCKVGELVMDHKRYGCDDPDTPSVKACTNCVTGNRENTCDVDPLLGYRCSNCATAACRVPGSGYLKARPRMVGERLWFRHACDRCASGAKIIADHDQCNWLRSRLACIAGCARCLIKKSACIAGSEDIVYAPTNAPPPAKTWWTQIDSPSGYEHGTIKLQWATRWRHMCQACADFRGRNQCIVSASHPYTSCVRCNQLGIDCIETGNNPRKFPILDLSKVGVGKWLPFQGCKRCNEMGRNCDRQRPCDSCVKVGEGRLCDKFKKGDYAAVHGCCPRFQEQPSLLYYLGLGYGAGGVDTVKDGSGLEDWIGPLKAKYSTLSAREHANLIASEVLTKFNQLRPAGVPPHGGSGGSLQQIMPSEIDKEKLIALIHDAWPQSYPPKEHHDFQAKLQAESDPNWPRVREGFGAPMNDPADAPNIVGQDPAAAPAGNPNPQPARNAYFPPANSANRPQVPPWNVAVPYGMPMGPPNAPAQPPFPRPNVAAPYGVPLGAPVAGRSRFLEELLARVGQVVREAARIVPNTQPEFILERHFDANTPAAGGNVQTAGAFARPAAQQAVQRAIQPDQQAIQPNQPAVRPGQQSVQGGVAGMQDQYKNLPGQPAPSQPAPEQANPDNSDRIDLDINAMDDFPTNYEDQDPGIRAQENLLLPAVDAPADAGQDAGGAGDAADGDVPAGNMAQNQARPEDADAANLFAQINPFLITPVDGYPQMLVRTRPSRWHQTNNLENLDMSHWRQSEEDDNVVIPWRLLGVANNIMLTDSPARDILRDVPLRPRVDTIQDEGFTRCMEPGPFGFGVCGNDALDRVGCQSKTHRNFIPHNFLICEQCNGQSTQVIVNPAYSPITAAEIMNMRAYACDTCAKHLSENEDAETLQKADAKNIWGKVGPGPHVPNRIQGDGDYAGLRYQATTMSTTGCACATKLLDRPLCRFHRLHYAELAMKQAALMQDWRLCRFGKPVCPVCLMNEGHLQNVNVSADHDDFLGTNGGPTAWACLVCTDWVVNQRNDINNVPQLVPGHLNGAFTGGMV</sequence>
<comment type="caution">
    <text evidence="2">The sequence shown here is derived from an EMBL/GenBank/DDBJ whole genome shotgun (WGS) entry which is preliminary data.</text>
</comment>